<reference evidence="1" key="1">
    <citation type="submission" date="2021-10" db="EMBL/GenBank/DDBJ databases">
        <authorList>
            <person name="Mesa V."/>
        </authorList>
    </citation>
    <scope>NUCLEOTIDE SEQUENCE</scope>
    <source>
        <strain evidence="1">CC3_PB</strain>
    </source>
</reference>
<dbReference type="Gene3D" id="3.30.700.10">
    <property type="entry name" value="Glycoprotein, Type 4 Pilin"/>
    <property type="match status" value="1"/>
</dbReference>
<gene>
    <name evidence="1" type="ORF">CNEO_43296</name>
</gene>
<dbReference type="EMBL" id="CAKJVE010000004">
    <property type="protein sequence ID" value="CAG9707900.1"/>
    <property type="molecule type" value="Genomic_DNA"/>
</dbReference>
<evidence type="ECO:0000313" key="2">
    <source>
        <dbReference type="Proteomes" id="UP000789738"/>
    </source>
</evidence>
<dbReference type="Proteomes" id="UP000789738">
    <property type="component" value="Unassembled WGS sequence"/>
</dbReference>
<dbReference type="AlphaFoldDB" id="A0AA86JMW7"/>
<sequence length="161" mass="18315">MINRKSAFTLVEMIIVIAIIGVVIGVVTSIFMRGNKVISHSNIKTDLQIEGQKIQEKITDICMQAINIEAINDEEIEVKSYSGEDDTEKIFIIKKENNDKNNLVIKIQNSKSDSGTEMIISSNVSKLEFNVENNKIIKVHMILEKKSFSYDLDFMVMTRNK</sequence>
<protein>
    <submittedName>
        <fullName evidence="1">Type IV pilus protein</fullName>
    </submittedName>
</protein>
<dbReference type="InterPro" id="IPR045584">
    <property type="entry name" value="Pilin-like"/>
</dbReference>
<organism evidence="1 2">
    <name type="scientific">Clostridium neonatale</name>
    <dbReference type="NCBI Taxonomy" id="137838"/>
    <lineage>
        <taxon>Bacteria</taxon>
        <taxon>Bacillati</taxon>
        <taxon>Bacillota</taxon>
        <taxon>Clostridia</taxon>
        <taxon>Eubacteriales</taxon>
        <taxon>Clostridiaceae</taxon>
        <taxon>Clostridium</taxon>
    </lineage>
</organism>
<dbReference type="NCBIfam" id="TIGR02532">
    <property type="entry name" value="IV_pilin_GFxxxE"/>
    <property type="match status" value="1"/>
</dbReference>
<proteinExistence type="predicted"/>
<dbReference type="InterPro" id="IPR012902">
    <property type="entry name" value="N_methyl_site"/>
</dbReference>
<evidence type="ECO:0000313" key="1">
    <source>
        <dbReference type="EMBL" id="CAG9707900.1"/>
    </source>
</evidence>
<dbReference type="Pfam" id="PF07963">
    <property type="entry name" value="N_methyl"/>
    <property type="match status" value="1"/>
</dbReference>
<accession>A0AA86JMW7</accession>
<dbReference type="RefSeq" id="WP_317076390.1">
    <property type="nucleotide sequence ID" value="NZ_CAKJVE010000004.1"/>
</dbReference>
<dbReference type="SUPFAM" id="SSF54523">
    <property type="entry name" value="Pili subunits"/>
    <property type="match status" value="1"/>
</dbReference>
<name>A0AA86JMW7_9CLOT</name>
<comment type="caution">
    <text evidence="1">The sequence shown here is derived from an EMBL/GenBank/DDBJ whole genome shotgun (WGS) entry which is preliminary data.</text>
</comment>